<dbReference type="GO" id="GO:0007064">
    <property type="term" value="P:mitotic sister chromatid cohesion"/>
    <property type="evidence" value="ECO:0007669"/>
    <property type="project" value="InterPro"/>
</dbReference>
<evidence type="ECO:0000256" key="3">
    <source>
        <dbReference type="ARBA" id="ARBA00023125"/>
    </source>
</evidence>
<comment type="similarity">
    <text evidence="6">Belongs to the CTF8 family.</text>
</comment>
<evidence type="ECO:0000313" key="7">
    <source>
        <dbReference type="EMBL" id="KAF7992976.1"/>
    </source>
</evidence>
<dbReference type="EMBL" id="JACMRX010000003">
    <property type="protein sequence ID" value="KAF7992976.1"/>
    <property type="molecule type" value="Genomic_DNA"/>
</dbReference>
<dbReference type="InterPro" id="IPR018607">
    <property type="entry name" value="Ctf8"/>
</dbReference>
<keyword evidence="4" id="KW-0539">Nucleus</keyword>
<reference evidence="7 8" key="1">
    <citation type="submission" date="2020-08" db="EMBL/GenBank/DDBJ databases">
        <title>Aphidius gifuensis genome sequencing and assembly.</title>
        <authorList>
            <person name="Du Z."/>
        </authorList>
    </citation>
    <scope>NUCLEOTIDE SEQUENCE [LARGE SCALE GENOMIC DNA]</scope>
    <source>
        <strain evidence="7">YNYX2018</strain>
        <tissue evidence="7">Adults</tissue>
    </source>
</reference>
<evidence type="ECO:0000256" key="5">
    <source>
        <dbReference type="ARBA" id="ARBA00023306"/>
    </source>
</evidence>
<evidence type="ECO:0000256" key="1">
    <source>
        <dbReference type="ARBA" id="ARBA00004123"/>
    </source>
</evidence>
<keyword evidence="8" id="KW-1185">Reference proteome</keyword>
<dbReference type="OrthoDB" id="121932at2759"/>
<accession>A0A834XVN1</accession>
<gene>
    <name evidence="7" type="ORF">HCN44_005757</name>
</gene>
<dbReference type="GO" id="GO:0006260">
    <property type="term" value="P:DNA replication"/>
    <property type="evidence" value="ECO:0007669"/>
    <property type="project" value="UniProtKB-KW"/>
</dbReference>
<sequence length="112" mass="12676">MIVSIKRNDSELSEWVMIELQGELERASSDPRSGEFIGDLHYNKSGIPILIIGMHMILGKETKLDKPLAVLEKKSVKDDDDNDCYIVKSIIRKKLIFRGRPKPIVSDVPLSI</sequence>
<evidence type="ECO:0000256" key="6">
    <source>
        <dbReference type="ARBA" id="ARBA00038447"/>
    </source>
</evidence>
<dbReference type="GO" id="GO:0003677">
    <property type="term" value="F:DNA binding"/>
    <property type="evidence" value="ECO:0007669"/>
    <property type="project" value="UniProtKB-KW"/>
</dbReference>
<organism evidence="7 8">
    <name type="scientific">Aphidius gifuensis</name>
    <name type="common">Parasitoid wasp</name>
    <dbReference type="NCBI Taxonomy" id="684658"/>
    <lineage>
        <taxon>Eukaryota</taxon>
        <taxon>Metazoa</taxon>
        <taxon>Ecdysozoa</taxon>
        <taxon>Arthropoda</taxon>
        <taxon>Hexapoda</taxon>
        <taxon>Insecta</taxon>
        <taxon>Pterygota</taxon>
        <taxon>Neoptera</taxon>
        <taxon>Endopterygota</taxon>
        <taxon>Hymenoptera</taxon>
        <taxon>Apocrita</taxon>
        <taxon>Ichneumonoidea</taxon>
        <taxon>Braconidae</taxon>
        <taxon>Aphidiinae</taxon>
        <taxon>Aphidius</taxon>
    </lineage>
</organism>
<proteinExistence type="inferred from homology"/>
<evidence type="ECO:0000256" key="4">
    <source>
        <dbReference type="ARBA" id="ARBA00023242"/>
    </source>
</evidence>
<keyword evidence="5" id="KW-0131">Cell cycle</keyword>
<comment type="subcellular location">
    <subcellularLocation>
        <location evidence="1">Nucleus</location>
    </subcellularLocation>
</comment>
<dbReference type="PANTHER" id="PTHR28605:SF1">
    <property type="entry name" value="CHROMOSOME TRANSMISSION FIDELITY FACTOR 8"/>
    <property type="match status" value="1"/>
</dbReference>
<keyword evidence="2" id="KW-0235">DNA replication</keyword>
<comment type="caution">
    <text evidence="7">The sequence shown here is derived from an EMBL/GenBank/DDBJ whole genome shotgun (WGS) entry which is preliminary data.</text>
</comment>
<dbReference type="AlphaFoldDB" id="A0A834XVN1"/>
<keyword evidence="3" id="KW-0238">DNA-binding</keyword>
<evidence type="ECO:0000313" key="8">
    <source>
        <dbReference type="Proteomes" id="UP000639338"/>
    </source>
</evidence>
<dbReference type="GO" id="GO:0031390">
    <property type="term" value="C:Ctf18 RFC-like complex"/>
    <property type="evidence" value="ECO:0007669"/>
    <property type="project" value="InterPro"/>
</dbReference>
<dbReference type="Proteomes" id="UP000639338">
    <property type="component" value="Unassembled WGS sequence"/>
</dbReference>
<dbReference type="PANTHER" id="PTHR28605">
    <property type="entry name" value="CTF8, CHROMOSOME TRANSMISSION FIDELITY FACTOR 8 HOMOLOG (S. CEREVISIAE)"/>
    <property type="match status" value="1"/>
</dbReference>
<protein>
    <submittedName>
        <fullName evidence="7">Uncharacterized protein</fullName>
    </submittedName>
</protein>
<evidence type="ECO:0000256" key="2">
    <source>
        <dbReference type="ARBA" id="ARBA00022705"/>
    </source>
</evidence>
<dbReference type="Pfam" id="PF09696">
    <property type="entry name" value="Ctf8"/>
    <property type="match status" value="1"/>
</dbReference>
<name>A0A834XVN1_APHGI</name>